<dbReference type="EMBL" id="FZOD01000025">
    <property type="protein sequence ID" value="SNT12208.1"/>
    <property type="molecule type" value="Genomic_DNA"/>
</dbReference>
<gene>
    <name evidence="1" type="ORF">SAMN05216276_102558</name>
</gene>
<proteinExistence type="predicted"/>
<dbReference type="AlphaFoldDB" id="A0A239K370"/>
<dbReference type="Proteomes" id="UP000198282">
    <property type="component" value="Unassembled WGS sequence"/>
</dbReference>
<sequence length="39" mass="4100">MPPDVQPDAKCDEGILVSDDDVTLAATAPRKDTNVTSVN</sequence>
<name>A0A239K370_9ACTN</name>
<organism evidence="1 2">
    <name type="scientific">Streptosporangium subroseum</name>
    <dbReference type="NCBI Taxonomy" id="106412"/>
    <lineage>
        <taxon>Bacteria</taxon>
        <taxon>Bacillati</taxon>
        <taxon>Actinomycetota</taxon>
        <taxon>Actinomycetes</taxon>
        <taxon>Streptosporangiales</taxon>
        <taxon>Streptosporangiaceae</taxon>
        <taxon>Streptosporangium</taxon>
    </lineage>
</organism>
<keyword evidence="2" id="KW-1185">Reference proteome</keyword>
<protein>
    <submittedName>
        <fullName evidence="1">Uncharacterized protein</fullName>
    </submittedName>
</protein>
<accession>A0A239K370</accession>
<evidence type="ECO:0000313" key="1">
    <source>
        <dbReference type="EMBL" id="SNT12208.1"/>
    </source>
</evidence>
<reference evidence="1 2" key="1">
    <citation type="submission" date="2017-06" db="EMBL/GenBank/DDBJ databases">
        <authorList>
            <person name="Kim H.J."/>
            <person name="Triplett B.A."/>
        </authorList>
    </citation>
    <scope>NUCLEOTIDE SEQUENCE [LARGE SCALE GENOMIC DNA]</scope>
    <source>
        <strain evidence="1 2">CGMCC 4.2132</strain>
    </source>
</reference>
<evidence type="ECO:0000313" key="2">
    <source>
        <dbReference type="Proteomes" id="UP000198282"/>
    </source>
</evidence>